<dbReference type="PROSITE" id="PS51257">
    <property type="entry name" value="PROKAR_LIPOPROTEIN"/>
    <property type="match status" value="1"/>
</dbReference>
<evidence type="ECO:0000313" key="1">
    <source>
        <dbReference type="EMBL" id="HIT50385.1"/>
    </source>
</evidence>
<protein>
    <recommendedName>
        <fullName evidence="3">Lipoprotein</fullName>
    </recommendedName>
</protein>
<dbReference type="EMBL" id="DVLF01000160">
    <property type="protein sequence ID" value="HIT50385.1"/>
    <property type="molecule type" value="Genomic_DNA"/>
</dbReference>
<name>A0A9D1GRS8_9MOLU</name>
<reference evidence="1" key="1">
    <citation type="submission" date="2020-10" db="EMBL/GenBank/DDBJ databases">
        <authorList>
            <person name="Gilroy R."/>
        </authorList>
    </citation>
    <scope>NUCLEOTIDE SEQUENCE</scope>
    <source>
        <strain evidence="1">ChiW17-6978</strain>
    </source>
</reference>
<evidence type="ECO:0000313" key="2">
    <source>
        <dbReference type="Proteomes" id="UP000886758"/>
    </source>
</evidence>
<dbReference type="Proteomes" id="UP000886758">
    <property type="component" value="Unassembled WGS sequence"/>
</dbReference>
<organism evidence="1 2">
    <name type="scientific">Candidatus Pelethenecus faecipullorum</name>
    <dbReference type="NCBI Taxonomy" id="2840900"/>
    <lineage>
        <taxon>Bacteria</taxon>
        <taxon>Bacillati</taxon>
        <taxon>Mycoplasmatota</taxon>
        <taxon>Mollicutes</taxon>
        <taxon>Candidatus Pelethenecus</taxon>
    </lineage>
</organism>
<reference evidence="1" key="2">
    <citation type="journal article" date="2021" name="PeerJ">
        <title>Extensive microbial diversity within the chicken gut microbiome revealed by metagenomics and culture.</title>
        <authorList>
            <person name="Gilroy R."/>
            <person name="Ravi A."/>
            <person name="Getino M."/>
            <person name="Pursley I."/>
            <person name="Horton D.L."/>
            <person name="Alikhan N.F."/>
            <person name="Baker D."/>
            <person name="Gharbi K."/>
            <person name="Hall N."/>
            <person name="Watson M."/>
            <person name="Adriaenssens E.M."/>
            <person name="Foster-Nyarko E."/>
            <person name="Jarju S."/>
            <person name="Secka A."/>
            <person name="Antonio M."/>
            <person name="Oren A."/>
            <person name="Chaudhuri R.R."/>
            <person name="La Ragione R."/>
            <person name="Hildebrand F."/>
            <person name="Pallen M.J."/>
        </authorList>
    </citation>
    <scope>NUCLEOTIDE SEQUENCE</scope>
    <source>
        <strain evidence="1">ChiW17-6978</strain>
    </source>
</reference>
<evidence type="ECO:0008006" key="3">
    <source>
        <dbReference type="Google" id="ProtNLM"/>
    </source>
</evidence>
<comment type="caution">
    <text evidence="1">The sequence shown here is derived from an EMBL/GenBank/DDBJ whole genome shotgun (WGS) entry which is preliminary data.</text>
</comment>
<accession>A0A9D1GRS8</accession>
<sequence length="137" mass="15943">MKVWLWVLGCVGLLCGCRQKSLSVEYELVLDQNVVYAYDLQDEKMVQIRCDYPIETYEDIFDLYTVYQNYLPIGYGSLAAPNLELLDSFSEQDHIYYEVNAFILLMDYEKFQDLLAATNKLYGYGVPHFFLNGTELA</sequence>
<dbReference type="AlphaFoldDB" id="A0A9D1GRS8"/>
<gene>
    <name evidence="1" type="ORF">IAD46_05100</name>
</gene>
<proteinExistence type="predicted"/>